<feature type="domain" description="CBS" evidence="2">
    <location>
        <begin position="280"/>
        <end position="343"/>
    </location>
</feature>
<dbReference type="Gene3D" id="3.10.580.10">
    <property type="entry name" value="CBS-domain"/>
    <property type="match status" value="1"/>
</dbReference>
<dbReference type="InterPro" id="IPR006668">
    <property type="entry name" value="Mg_transptr_MgtE_intracell_dom"/>
</dbReference>
<dbReference type="SMART" id="SM00924">
    <property type="entry name" value="MgtE_N"/>
    <property type="match status" value="1"/>
</dbReference>
<evidence type="ECO:0000313" key="4">
    <source>
        <dbReference type="Proteomes" id="UP000248557"/>
    </source>
</evidence>
<comment type="caution">
    <text evidence="3">The sequence shown here is derived from an EMBL/GenBank/DDBJ whole genome shotgun (WGS) entry which is preliminary data.</text>
</comment>
<evidence type="ECO:0000313" key="3">
    <source>
        <dbReference type="EMBL" id="RAP02431.1"/>
    </source>
</evidence>
<dbReference type="PROSITE" id="PS51371">
    <property type="entry name" value="CBS"/>
    <property type="match status" value="2"/>
</dbReference>
<dbReference type="GO" id="GO:0015095">
    <property type="term" value="F:magnesium ion transmembrane transporter activity"/>
    <property type="evidence" value="ECO:0007669"/>
    <property type="project" value="InterPro"/>
</dbReference>
<dbReference type="Proteomes" id="UP000248557">
    <property type="component" value="Unassembled WGS sequence"/>
</dbReference>
<dbReference type="GO" id="GO:0016020">
    <property type="term" value="C:membrane"/>
    <property type="evidence" value="ECO:0007669"/>
    <property type="project" value="InterPro"/>
</dbReference>
<dbReference type="OMA" id="DWRETEF"/>
<dbReference type="InterPro" id="IPR046342">
    <property type="entry name" value="CBS_dom_sf"/>
</dbReference>
<dbReference type="PANTHER" id="PTHR43773">
    <property type="entry name" value="MAGNESIUM TRANSPORTER MGTE"/>
    <property type="match status" value="1"/>
</dbReference>
<evidence type="ECO:0000259" key="2">
    <source>
        <dbReference type="PROSITE" id="PS51371"/>
    </source>
</evidence>
<sequence>MYLTELLNKKVFDLNNEDYGKVKDIIISSDRTYPLIEAIKIRANGENYFIPSSNIEKITKTKIKLNKPLEDIKQYPKQDSTIKLSRDILDRQVVDMEGSKIRRVNDVEISCKRGNYYIIGVDIGINGLFRRLGLGNISKKFYKEDNIISWNDIDSLDFTNLKLKVSKKKLTRLHPADIADIVDNLGISDSMSILNSLDDESAADAFEEISPEKQKTILTEMEKREAADLIDEMSPDDAADLLASISDEKKEEILQLMDPEESRELRELLRYPENTAGGIMTTEYASVKGNITTKEVMDELRRIADDVETLYYIYVLSDDETLKGILTIRELLLNDDNTPIYDYMKHEFISVDVHEEEDEVAKIVAKYNLIALPVVDESNKMKGIITVDDAIDIILPTAWKKRIPKMFR</sequence>
<dbReference type="InterPro" id="IPR006669">
    <property type="entry name" value="MgtE_transporter"/>
</dbReference>
<evidence type="ECO:0000256" key="1">
    <source>
        <dbReference type="PROSITE-ProRule" id="PRU00703"/>
    </source>
</evidence>
<gene>
    <name evidence="3" type="ORF">CA615_07790</name>
</gene>
<keyword evidence="1" id="KW-0129">CBS domain</keyword>
<dbReference type="SUPFAM" id="SSF158791">
    <property type="entry name" value="MgtE N-terminal domain-like"/>
    <property type="match status" value="1"/>
</dbReference>
<dbReference type="SUPFAM" id="SSF54631">
    <property type="entry name" value="CBS-domain pair"/>
    <property type="match status" value="1"/>
</dbReference>
<dbReference type="RefSeq" id="WP_011407121.1">
    <property type="nucleotide sequence ID" value="NZ_CATZNA010000020.1"/>
</dbReference>
<proteinExistence type="predicted"/>
<dbReference type="PANTHER" id="PTHR43773:SF1">
    <property type="entry name" value="MAGNESIUM TRANSPORTER MGTE"/>
    <property type="match status" value="1"/>
</dbReference>
<dbReference type="SMART" id="SM00116">
    <property type="entry name" value="CBS"/>
    <property type="match status" value="1"/>
</dbReference>
<dbReference type="CDD" id="cd04606">
    <property type="entry name" value="CBS_pair_Mg_transporter"/>
    <property type="match status" value="1"/>
</dbReference>
<dbReference type="AlphaFoldDB" id="A0A328PWX3"/>
<protein>
    <submittedName>
        <fullName evidence="3">Magnesium transporter MgtE</fullName>
    </submittedName>
</protein>
<name>A0A328PWX3_9EURY</name>
<dbReference type="Pfam" id="PF03448">
    <property type="entry name" value="MgtE_N"/>
    <property type="match status" value="1"/>
</dbReference>
<dbReference type="InterPro" id="IPR027275">
    <property type="entry name" value="PRC-brl_dom"/>
</dbReference>
<dbReference type="Pfam" id="PF00571">
    <property type="entry name" value="CBS"/>
    <property type="match status" value="2"/>
</dbReference>
<dbReference type="SUPFAM" id="SSF50346">
    <property type="entry name" value="PRC-barrel domain"/>
    <property type="match status" value="1"/>
</dbReference>
<dbReference type="Pfam" id="PF05239">
    <property type="entry name" value="PRC"/>
    <property type="match status" value="1"/>
</dbReference>
<dbReference type="EMBL" id="NGJK01000093">
    <property type="protein sequence ID" value="RAP02431.1"/>
    <property type="molecule type" value="Genomic_DNA"/>
</dbReference>
<dbReference type="GeneID" id="3855404"/>
<organism evidence="3 4">
    <name type="scientific">Methanosphaera stadtmanae</name>
    <dbReference type="NCBI Taxonomy" id="2317"/>
    <lineage>
        <taxon>Archaea</taxon>
        <taxon>Methanobacteriati</taxon>
        <taxon>Methanobacteriota</taxon>
        <taxon>Methanomada group</taxon>
        <taxon>Methanobacteria</taxon>
        <taxon>Methanobacteriales</taxon>
        <taxon>Methanobacteriaceae</taxon>
        <taxon>Methanosphaera</taxon>
    </lineage>
</organism>
<reference evidence="3 4" key="1">
    <citation type="submission" date="2017-05" db="EMBL/GenBank/DDBJ databases">
        <title>Host range expansion of the Methanosphaera genus to humans and monogastric animals involves recent and extensive reduction in genome content.</title>
        <authorList>
            <person name="Hoedt E.C."/>
            <person name="Volmer J.G."/>
            <person name="Parks D.H."/>
            <person name="Rosewarne C.P."/>
            <person name="Denman S.E."/>
            <person name="Mcsweeney C.S."/>
            <person name="O Cuiv P."/>
            <person name="Hugenholtz P."/>
            <person name="Tyson G.W."/>
            <person name="Morrison M."/>
        </authorList>
    </citation>
    <scope>NUCLEOTIDE SEQUENCE [LARGE SCALE GENOMIC DNA]</scope>
    <source>
        <strain evidence="3 4">PA5</strain>
    </source>
</reference>
<dbReference type="InterPro" id="IPR000644">
    <property type="entry name" value="CBS_dom"/>
</dbReference>
<accession>A0A328PWX3</accession>
<feature type="domain" description="CBS" evidence="2">
    <location>
        <begin position="344"/>
        <end position="401"/>
    </location>
</feature>
<dbReference type="InterPro" id="IPR011033">
    <property type="entry name" value="PRC_barrel-like_sf"/>
</dbReference>
<dbReference type="Gene3D" id="1.25.60.10">
    <property type="entry name" value="MgtE N-terminal domain-like"/>
    <property type="match status" value="1"/>
</dbReference>
<dbReference type="InterPro" id="IPR038076">
    <property type="entry name" value="MgtE_N_sf"/>
</dbReference>